<feature type="domain" description="Dienelactone hydrolase" evidence="2">
    <location>
        <begin position="173"/>
        <end position="284"/>
    </location>
</feature>
<comment type="caution">
    <text evidence="3">The sequence shown here is derived from an EMBL/GenBank/DDBJ whole genome shotgun (WGS) entry which is preliminary data.</text>
</comment>
<dbReference type="InterPro" id="IPR029058">
    <property type="entry name" value="AB_hydrolase_fold"/>
</dbReference>
<reference evidence="3 4" key="1">
    <citation type="submission" date="2019-03" db="EMBL/GenBank/DDBJ databases">
        <title>Draft genome sequences of novel Actinobacteria.</title>
        <authorList>
            <person name="Sahin N."/>
            <person name="Ay H."/>
            <person name="Saygin H."/>
        </authorList>
    </citation>
    <scope>NUCLEOTIDE SEQUENCE [LARGE SCALE GENOMIC DNA]</scope>
    <source>
        <strain evidence="3 4">KC310</strain>
    </source>
</reference>
<name>A0A4R4VBA1_9ACTN</name>
<dbReference type="GO" id="GO:0016787">
    <property type="term" value="F:hydrolase activity"/>
    <property type="evidence" value="ECO:0007669"/>
    <property type="project" value="InterPro"/>
</dbReference>
<protein>
    <recommendedName>
        <fullName evidence="2">Dienelactone hydrolase domain-containing protein</fullName>
    </recommendedName>
</protein>
<dbReference type="InterPro" id="IPR002925">
    <property type="entry name" value="Dienelactn_hydro"/>
</dbReference>
<feature type="compositionally biased region" description="Basic residues" evidence="1">
    <location>
        <begin position="38"/>
        <end position="48"/>
    </location>
</feature>
<dbReference type="AlphaFoldDB" id="A0A4R4VBA1"/>
<dbReference type="Proteomes" id="UP000295258">
    <property type="component" value="Unassembled WGS sequence"/>
</dbReference>
<sequence>MGASTGRPTFSTWAASHHARTQAPVTLIVWTNDSRSIRSQRPRPRPRARPSAALPPETRRWSGAPYRSCRRPDSVPMFHALPSRAADRAGRTGVAGWQAVREVGHVPGDLVVPGGARGVVLFAHGSGSGRLSPRNRYVAGALNEAGLGTLLFDLLTPEEETVRAKVFDIGLLTERLLERTAWVREQPATAGLPIGYFGASTGAAAALAAAAEPGNPVAAIVSRGGRPDLAAEKLAAVRAPTLLVVGGRDPAVLRMNEEAQRRLNAESRLSVVPGATHLFEEPGALEIVADQAGDWFTGHFSTIRR</sequence>
<gene>
    <name evidence="3" type="ORF">E1292_32620</name>
</gene>
<keyword evidence="4" id="KW-1185">Reference proteome</keyword>
<evidence type="ECO:0000313" key="3">
    <source>
        <dbReference type="EMBL" id="TDC99194.1"/>
    </source>
</evidence>
<organism evidence="3 4">
    <name type="scientific">Nonomuraea deserti</name>
    <dbReference type="NCBI Taxonomy" id="1848322"/>
    <lineage>
        <taxon>Bacteria</taxon>
        <taxon>Bacillati</taxon>
        <taxon>Actinomycetota</taxon>
        <taxon>Actinomycetes</taxon>
        <taxon>Streptosporangiales</taxon>
        <taxon>Streptosporangiaceae</taxon>
        <taxon>Nonomuraea</taxon>
    </lineage>
</organism>
<accession>A0A4R4VBA1</accession>
<dbReference type="EMBL" id="SMKO01000119">
    <property type="protein sequence ID" value="TDC99194.1"/>
    <property type="molecule type" value="Genomic_DNA"/>
</dbReference>
<dbReference type="SUPFAM" id="SSF53474">
    <property type="entry name" value="alpha/beta-Hydrolases"/>
    <property type="match status" value="1"/>
</dbReference>
<evidence type="ECO:0000256" key="1">
    <source>
        <dbReference type="SAM" id="MobiDB-lite"/>
    </source>
</evidence>
<feature type="region of interest" description="Disordered" evidence="1">
    <location>
        <begin position="34"/>
        <end position="66"/>
    </location>
</feature>
<dbReference type="Gene3D" id="3.40.50.1820">
    <property type="entry name" value="alpha/beta hydrolase"/>
    <property type="match status" value="1"/>
</dbReference>
<proteinExistence type="predicted"/>
<evidence type="ECO:0000313" key="4">
    <source>
        <dbReference type="Proteomes" id="UP000295258"/>
    </source>
</evidence>
<evidence type="ECO:0000259" key="2">
    <source>
        <dbReference type="Pfam" id="PF01738"/>
    </source>
</evidence>
<dbReference type="Pfam" id="PF01738">
    <property type="entry name" value="DLH"/>
    <property type="match status" value="1"/>
</dbReference>